<accession>A0ABV5SMG1</accession>
<evidence type="ECO:0000313" key="1">
    <source>
        <dbReference type="EMBL" id="MFB9641524.1"/>
    </source>
</evidence>
<dbReference type="RefSeq" id="WP_157423117.1">
    <property type="nucleotide sequence ID" value="NZ_BAAANI010000006.1"/>
</dbReference>
<reference evidence="1 2" key="1">
    <citation type="submission" date="2024-09" db="EMBL/GenBank/DDBJ databases">
        <authorList>
            <person name="Sun Q."/>
            <person name="Mori K."/>
        </authorList>
    </citation>
    <scope>NUCLEOTIDE SEQUENCE [LARGE SCALE GENOMIC DNA]</scope>
    <source>
        <strain evidence="1 2">JCM 14321</strain>
    </source>
</reference>
<dbReference type="EMBL" id="JBHMBL010000001">
    <property type="protein sequence ID" value="MFB9641524.1"/>
    <property type="molecule type" value="Genomic_DNA"/>
</dbReference>
<protein>
    <submittedName>
        <fullName evidence="1">Phage portal protein</fullName>
    </submittedName>
</protein>
<proteinExistence type="predicted"/>
<evidence type="ECO:0000313" key="2">
    <source>
        <dbReference type="Proteomes" id="UP001589667"/>
    </source>
</evidence>
<organism evidence="1 2">
    <name type="scientific">Agromyces lapidis</name>
    <dbReference type="NCBI Taxonomy" id="279574"/>
    <lineage>
        <taxon>Bacteria</taxon>
        <taxon>Bacillati</taxon>
        <taxon>Actinomycetota</taxon>
        <taxon>Actinomycetes</taxon>
        <taxon>Micrococcales</taxon>
        <taxon>Microbacteriaceae</taxon>
        <taxon>Agromyces</taxon>
    </lineage>
</organism>
<gene>
    <name evidence="1" type="ORF">ACFFQV_04375</name>
</gene>
<sequence>MSILFGKPSVEQRSVSFQDVWGSGGSTTRGVNPLSIVPVYSATGLIADQFASSPCSVFDKGDSDVPVRAKEQPQLVRDPGVNGLDIYSWKHQAISSALLRGNAYGYILAWDKRGVPSSVVWLNPNDVDVDESGSSPVFLFKGNVIPRERLIHVPAYVQAGSIVGLSPLALFKAQIETADAAQTYGKTWFKRGGIPSGVLKNTQKALLPAQAQEAKSRFKASVSSSDPFVTGMDWSYEAIAIPGSEVQFISALKLTANQWAAIYRVAPEDVGGESSGSSLTYKSLEQDQIKFAMRTMRPWTTRFEAVLDRYLFGSQYVRFNLDASARADLTTRMAAHKTAIDAGVETVDEARALEERAPLTDEQWAQFQSMRSKAPQTGGGTDA</sequence>
<dbReference type="Pfam" id="PF04860">
    <property type="entry name" value="Phage_portal"/>
    <property type="match status" value="1"/>
</dbReference>
<name>A0ABV5SMG1_9MICO</name>
<keyword evidence="2" id="KW-1185">Reference proteome</keyword>
<dbReference type="InterPro" id="IPR006427">
    <property type="entry name" value="Portal_HK97"/>
</dbReference>
<dbReference type="InterPro" id="IPR006944">
    <property type="entry name" value="Phage/GTA_portal"/>
</dbReference>
<dbReference type="NCBIfam" id="TIGR01537">
    <property type="entry name" value="portal_HK97"/>
    <property type="match status" value="1"/>
</dbReference>
<comment type="caution">
    <text evidence="1">The sequence shown here is derived from an EMBL/GenBank/DDBJ whole genome shotgun (WGS) entry which is preliminary data.</text>
</comment>
<dbReference type="Proteomes" id="UP001589667">
    <property type="component" value="Unassembled WGS sequence"/>
</dbReference>